<dbReference type="Proteomes" id="UP001276854">
    <property type="component" value="Unassembled WGS sequence"/>
</dbReference>
<feature type="binding site" evidence="10">
    <location>
        <begin position="23"/>
        <end position="25"/>
    </location>
    <ligand>
        <name>substrate</name>
    </ligand>
</feature>
<evidence type="ECO:0000313" key="13">
    <source>
        <dbReference type="Proteomes" id="UP001276854"/>
    </source>
</evidence>
<feature type="binding site" evidence="10">
    <location>
        <position position="122"/>
    </location>
    <ligand>
        <name>substrate</name>
    </ligand>
</feature>
<comment type="caution">
    <text evidence="12">The sequence shown here is derived from an EMBL/GenBank/DDBJ whole genome shotgun (WGS) entry which is preliminary data.</text>
</comment>
<evidence type="ECO:0000313" key="12">
    <source>
        <dbReference type="EMBL" id="MDW2799387.1"/>
    </source>
</evidence>
<proteinExistence type="inferred from homology"/>
<dbReference type="InterPro" id="IPR015824">
    <property type="entry name" value="Phosphoglycerate_kinase_N"/>
</dbReference>
<dbReference type="SUPFAM" id="SSF53748">
    <property type="entry name" value="Phosphoglycerate kinase"/>
    <property type="match status" value="1"/>
</dbReference>
<comment type="pathway">
    <text evidence="2 10">Carbohydrate degradation; glycolysis; pyruvate from D-glyceraldehyde 3-phosphate: step 2/5.</text>
</comment>
<dbReference type="PROSITE" id="PS00111">
    <property type="entry name" value="PGLYCERATE_KINASE"/>
    <property type="match status" value="1"/>
</dbReference>
<dbReference type="Gene3D" id="3.40.50.1260">
    <property type="entry name" value="Phosphoglycerate kinase, N-terminal domain"/>
    <property type="match status" value="2"/>
</dbReference>
<feature type="binding site" evidence="10">
    <location>
        <position position="332"/>
    </location>
    <ligand>
        <name>ATP</name>
        <dbReference type="ChEBI" id="CHEBI:30616"/>
    </ligand>
</feature>
<gene>
    <name evidence="10" type="primary">pgk</name>
    <name evidence="12" type="ORF">RZO55_17570</name>
</gene>
<dbReference type="EMBL" id="JAWONS010000252">
    <property type="protein sequence ID" value="MDW2799387.1"/>
    <property type="molecule type" value="Genomic_DNA"/>
</dbReference>
<organism evidence="12 13">
    <name type="scientific">Clostridium boliviensis</name>
    <dbReference type="NCBI Taxonomy" id="318465"/>
    <lineage>
        <taxon>Bacteria</taxon>
        <taxon>Bacillati</taxon>
        <taxon>Bacillota</taxon>
        <taxon>Clostridia</taxon>
        <taxon>Eubacteriales</taxon>
        <taxon>Clostridiaceae</taxon>
        <taxon>Clostridium</taxon>
    </lineage>
</organism>
<comment type="similarity">
    <text evidence="10 11">Belongs to the phosphoglycerate kinase family.</text>
</comment>
<evidence type="ECO:0000256" key="6">
    <source>
        <dbReference type="ARBA" id="ARBA00022741"/>
    </source>
</evidence>
<dbReference type="EC" id="2.7.2.3" evidence="3 10"/>
<dbReference type="InterPro" id="IPR001576">
    <property type="entry name" value="Phosphoglycerate_kinase"/>
</dbReference>
<evidence type="ECO:0000256" key="7">
    <source>
        <dbReference type="ARBA" id="ARBA00022777"/>
    </source>
</evidence>
<keyword evidence="13" id="KW-1185">Reference proteome</keyword>
<keyword evidence="9 10" id="KW-0324">Glycolysis</keyword>
<dbReference type="InterPro" id="IPR015911">
    <property type="entry name" value="Phosphoglycerate_kinase_CS"/>
</dbReference>
<keyword evidence="10" id="KW-0963">Cytoplasm</keyword>
<evidence type="ECO:0000256" key="8">
    <source>
        <dbReference type="ARBA" id="ARBA00022840"/>
    </source>
</evidence>
<keyword evidence="7 10" id="KW-0418">Kinase</keyword>
<evidence type="ECO:0000256" key="9">
    <source>
        <dbReference type="ARBA" id="ARBA00023152"/>
    </source>
</evidence>
<keyword evidence="8 10" id="KW-0067">ATP-binding</keyword>
<feature type="binding site" evidence="10">
    <location>
        <position position="301"/>
    </location>
    <ligand>
        <name>ATP</name>
        <dbReference type="ChEBI" id="CHEBI:30616"/>
    </ligand>
</feature>
<dbReference type="GO" id="GO:0004618">
    <property type="term" value="F:phosphoglycerate kinase activity"/>
    <property type="evidence" value="ECO:0007669"/>
    <property type="project" value="UniProtKB-EC"/>
</dbReference>
<feature type="binding site" evidence="10">
    <location>
        <position position="38"/>
    </location>
    <ligand>
        <name>substrate</name>
    </ligand>
</feature>
<dbReference type="PANTHER" id="PTHR11406:SF23">
    <property type="entry name" value="PHOSPHOGLYCERATE KINASE 1, CHLOROPLASTIC-RELATED"/>
    <property type="match status" value="1"/>
</dbReference>
<feature type="binding site" evidence="10">
    <location>
        <position position="161"/>
    </location>
    <ligand>
        <name>substrate</name>
    </ligand>
</feature>
<sequence>MLNKKTVDDLTGLKGKKVLVRCDFNVPLKDGVIQNYNRIDGAIPTIKKLLDQGAKVILCSHLGKPKGEPLPEMSLEPVAPALSERLGVEVKFVNDPKVTGPETLKVAAELKEGEVLLLQNTRYRVEETKYGKDENAEEYAKELASLSDGIFVNDAFGTAHRAHCSNVGVTKYTSENVVGYLMEKEIKFLGQAVETPVRPFVAILGGAKVSDKINVINNLLDKVDTLIIGGGMAYTFEKAQGKEIGNSLCEEDKVDYALEMIKKAEQKGVKLLLPVDNVEGKEFSNDTERKVVESIDAGWSGFDIGPKTIELFKEALKGAKTVVWNGPMGVFEFSNFAEGTLEVCRAVAELSDATTVIGGGDSVNAVKRLGFADKMTHISTGGGASLEFLEGKELPGVAAADNK</sequence>
<evidence type="ECO:0000256" key="5">
    <source>
        <dbReference type="ARBA" id="ARBA00022679"/>
    </source>
</evidence>
<comment type="subunit">
    <text evidence="10">Monomer.</text>
</comment>
<dbReference type="CDD" id="cd00318">
    <property type="entry name" value="Phosphoglycerate_kinase"/>
    <property type="match status" value="1"/>
</dbReference>
<dbReference type="RefSeq" id="WP_318065581.1">
    <property type="nucleotide sequence ID" value="NZ_JAWONS010000252.1"/>
</dbReference>
<evidence type="ECO:0000256" key="11">
    <source>
        <dbReference type="RuleBase" id="RU000532"/>
    </source>
</evidence>
<name>A0ABU4GQX3_9CLOT</name>
<keyword evidence="5 10" id="KW-0808">Transferase</keyword>
<comment type="subcellular location">
    <subcellularLocation>
        <location evidence="10">Cytoplasm</location>
    </subcellularLocation>
</comment>
<evidence type="ECO:0000256" key="3">
    <source>
        <dbReference type="ARBA" id="ARBA00013061"/>
    </source>
</evidence>
<dbReference type="Pfam" id="PF00162">
    <property type="entry name" value="PGK"/>
    <property type="match status" value="1"/>
</dbReference>
<keyword evidence="6 10" id="KW-0547">Nucleotide-binding</keyword>
<dbReference type="HAMAP" id="MF_00145">
    <property type="entry name" value="Phosphoglyc_kinase"/>
    <property type="match status" value="1"/>
</dbReference>
<feature type="binding site" evidence="10">
    <location>
        <begin position="359"/>
        <end position="362"/>
    </location>
    <ligand>
        <name>ATP</name>
        <dbReference type="ChEBI" id="CHEBI:30616"/>
    </ligand>
</feature>
<protein>
    <recommendedName>
        <fullName evidence="4 10">Phosphoglycerate kinase</fullName>
        <ecNumber evidence="3 10">2.7.2.3</ecNumber>
    </recommendedName>
</protein>
<comment type="catalytic activity">
    <reaction evidence="1 10 11">
        <text>(2R)-3-phosphoglycerate + ATP = (2R)-3-phospho-glyceroyl phosphate + ADP</text>
        <dbReference type="Rhea" id="RHEA:14801"/>
        <dbReference type="ChEBI" id="CHEBI:30616"/>
        <dbReference type="ChEBI" id="CHEBI:57604"/>
        <dbReference type="ChEBI" id="CHEBI:58272"/>
        <dbReference type="ChEBI" id="CHEBI:456216"/>
        <dbReference type="EC" id="2.7.2.3"/>
    </reaction>
</comment>
<feature type="binding site" evidence="10">
    <location>
        <position position="212"/>
    </location>
    <ligand>
        <name>ATP</name>
        <dbReference type="ChEBI" id="CHEBI:30616"/>
    </ligand>
</feature>
<dbReference type="PANTHER" id="PTHR11406">
    <property type="entry name" value="PHOSPHOGLYCERATE KINASE"/>
    <property type="match status" value="1"/>
</dbReference>
<evidence type="ECO:0000256" key="10">
    <source>
        <dbReference type="HAMAP-Rule" id="MF_00145"/>
    </source>
</evidence>
<evidence type="ECO:0000256" key="1">
    <source>
        <dbReference type="ARBA" id="ARBA00000642"/>
    </source>
</evidence>
<dbReference type="PIRSF" id="PIRSF000724">
    <property type="entry name" value="Pgk"/>
    <property type="match status" value="1"/>
</dbReference>
<dbReference type="PRINTS" id="PR00477">
    <property type="entry name" value="PHGLYCKINASE"/>
</dbReference>
<dbReference type="InterPro" id="IPR036043">
    <property type="entry name" value="Phosphoglycerate_kinase_sf"/>
</dbReference>
<reference evidence="12 13" key="1">
    <citation type="submission" date="2023-10" db="EMBL/GenBank/DDBJ databases">
        <title>A novel Glycoside Hydrolase 43-Like Enzyme from Clostrdium boliviensis is an Endo-xylanase, and a Candidate for Xylooligosaccharides Production from Different Xylan Substrates.</title>
        <authorList>
            <person name="Alvarez M.T."/>
            <person name="Rocabado-Villegas L.R."/>
            <person name="Salas-Veizaga D.M."/>
            <person name="Linares-Pasten J.A."/>
            <person name="Gudmundsdottir E.E."/>
            <person name="Hreggvidsson G.O."/>
            <person name="Adlercreutz P."/>
            <person name="Nordberg Karlsson E."/>
        </authorList>
    </citation>
    <scope>NUCLEOTIDE SEQUENCE [LARGE SCALE GENOMIC DNA]</scope>
    <source>
        <strain evidence="12 13">E-1</strain>
    </source>
</reference>
<accession>A0ABU4GQX3</accession>
<evidence type="ECO:0000256" key="2">
    <source>
        <dbReference type="ARBA" id="ARBA00004838"/>
    </source>
</evidence>
<evidence type="ECO:0000256" key="4">
    <source>
        <dbReference type="ARBA" id="ARBA00016471"/>
    </source>
</evidence>
<feature type="binding site" evidence="10">
    <location>
        <begin position="61"/>
        <end position="64"/>
    </location>
    <ligand>
        <name>substrate</name>
    </ligand>
</feature>